<organism evidence="10">
    <name type="scientific">uncultured Friedmanniella sp</name>
    <dbReference type="NCBI Taxonomy" id="335381"/>
    <lineage>
        <taxon>Bacteria</taxon>
        <taxon>Bacillati</taxon>
        <taxon>Actinomycetota</taxon>
        <taxon>Actinomycetes</taxon>
        <taxon>Propionibacteriales</taxon>
        <taxon>Nocardioidaceae</taxon>
        <taxon>Friedmanniella</taxon>
        <taxon>environmental samples</taxon>
    </lineage>
</organism>
<name>A0A6J4LF23_9ACTN</name>
<evidence type="ECO:0000313" key="10">
    <source>
        <dbReference type="EMBL" id="CAA9330424.1"/>
    </source>
</evidence>
<dbReference type="GO" id="GO:0046872">
    <property type="term" value="F:metal ion binding"/>
    <property type="evidence" value="ECO:0007669"/>
    <property type="project" value="UniProtKB-KW"/>
</dbReference>
<dbReference type="EMBL" id="CADCTT010000348">
    <property type="protein sequence ID" value="CAA9330424.1"/>
    <property type="molecule type" value="Genomic_DNA"/>
</dbReference>
<dbReference type="AlphaFoldDB" id="A0A6J4LF23"/>
<gene>
    <name evidence="10" type="ORF">AVDCRST_MAG61-2846</name>
</gene>
<evidence type="ECO:0000259" key="9">
    <source>
        <dbReference type="Pfam" id="PF03372"/>
    </source>
</evidence>
<keyword evidence="4" id="KW-0479">Metal-binding</keyword>
<dbReference type="GO" id="GO:0004518">
    <property type="term" value="F:nuclease activity"/>
    <property type="evidence" value="ECO:0007669"/>
    <property type="project" value="UniProtKB-KW"/>
</dbReference>
<dbReference type="GO" id="GO:0070260">
    <property type="term" value="F:5'-tyrosyl-DNA phosphodiesterase activity"/>
    <property type="evidence" value="ECO:0007669"/>
    <property type="project" value="TreeGrafter"/>
</dbReference>
<dbReference type="Pfam" id="PF03372">
    <property type="entry name" value="Exo_endo_phos"/>
    <property type="match status" value="1"/>
</dbReference>
<keyword evidence="8" id="KW-0234">DNA repair</keyword>
<dbReference type="PANTHER" id="PTHR15822:SF4">
    <property type="entry name" value="TYROSYL-DNA PHOSPHODIESTERASE 2"/>
    <property type="match status" value="1"/>
</dbReference>
<protein>
    <recommendedName>
        <fullName evidence="9">Endonuclease/exonuclease/phosphatase domain-containing protein</fullName>
    </recommendedName>
</protein>
<keyword evidence="3" id="KW-0540">Nuclease</keyword>
<dbReference type="InterPro" id="IPR051547">
    <property type="entry name" value="TDP2-like"/>
</dbReference>
<dbReference type="GO" id="GO:0005737">
    <property type="term" value="C:cytoplasm"/>
    <property type="evidence" value="ECO:0007669"/>
    <property type="project" value="TreeGrafter"/>
</dbReference>
<keyword evidence="7" id="KW-0460">Magnesium</keyword>
<proteinExistence type="predicted"/>
<evidence type="ECO:0000256" key="4">
    <source>
        <dbReference type="ARBA" id="ARBA00022723"/>
    </source>
</evidence>
<evidence type="ECO:0000256" key="6">
    <source>
        <dbReference type="ARBA" id="ARBA00022801"/>
    </source>
</evidence>
<evidence type="ECO:0000256" key="7">
    <source>
        <dbReference type="ARBA" id="ARBA00022842"/>
    </source>
</evidence>
<sequence length="283" mass="31576">MADTNAVIPRLRVLTMNVYGPANPDWERRSRLIATTIRTLDPDIVALQEVPVTSSHVLDQLVGAVAHRSHFSQASDDGVAGTLATRWPHRRIAEIDLRFNDRSRDTLSWCASVLVEVDTPLGPVVVAHHKPSWPFPFEHEREQQAVLTARALEDHIGDSDVHAIVLGDFDATPDSASMLFWRGRRAVDGFSVCYQDAWEFARRDDPGHTFDVENPLVRDGEVATAVSRKIDHILVRGGWHGPSLRVMDCRRILDGPVHGVWASDHYGVLADLALPRNQPGFRS</sequence>
<evidence type="ECO:0000256" key="5">
    <source>
        <dbReference type="ARBA" id="ARBA00022763"/>
    </source>
</evidence>
<dbReference type="SUPFAM" id="SSF56219">
    <property type="entry name" value="DNase I-like"/>
    <property type="match status" value="1"/>
</dbReference>
<evidence type="ECO:0000256" key="3">
    <source>
        <dbReference type="ARBA" id="ARBA00022722"/>
    </source>
</evidence>
<keyword evidence="5" id="KW-0227">DNA damage</keyword>
<comment type="cofactor">
    <cofactor evidence="1">
        <name>Mn(2+)</name>
        <dbReference type="ChEBI" id="CHEBI:29035"/>
    </cofactor>
</comment>
<dbReference type="PANTHER" id="PTHR15822">
    <property type="entry name" value="TRAF AND TNF RECEPTOR-ASSOCIATED PROTEIN"/>
    <property type="match status" value="1"/>
</dbReference>
<accession>A0A6J4LF23</accession>
<comment type="cofactor">
    <cofactor evidence="2">
        <name>Mg(2+)</name>
        <dbReference type="ChEBI" id="CHEBI:18420"/>
    </cofactor>
</comment>
<dbReference type="InterPro" id="IPR036691">
    <property type="entry name" value="Endo/exonu/phosph_ase_sf"/>
</dbReference>
<dbReference type="GO" id="GO:0003697">
    <property type="term" value="F:single-stranded DNA binding"/>
    <property type="evidence" value="ECO:0007669"/>
    <property type="project" value="TreeGrafter"/>
</dbReference>
<evidence type="ECO:0000256" key="8">
    <source>
        <dbReference type="ARBA" id="ARBA00023204"/>
    </source>
</evidence>
<feature type="domain" description="Endonuclease/exonuclease/phosphatase" evidence="9">
    <location>
        <begin position="14"/>
        <end position="265"/>
    </location>
</feature>
<evidence type="ECO:0000256" key="2">
    <source>
        <dbReference type="ARBA" id="ARBA00001946"/>
    </source>
</evidence>
<evidence type="ECO:0000256" key="1">
    <source>
        <dbReference type="ARBA" id="ARBA00001936"/>
    </source>
</evidence>
<keyword evidence="6" id="KW-0378">Hydrolase</keyword>
<dbReference type="Gene3D" id="3.60.10.10">
    <property type="entry name" value="Endonuclease/exonuclease/phosphatase"/>
    <property type="match status" value="1"/>
</dbReference>
<reference evidence="10" key="1">
    <citation type="submission" date="2020-02" db="EMBL/GenBank/DDBJ databases">
        <authorList>
            <person name="Meier V. D."/>
        </authorList>
    </citation>
    <scope>NUCLEOTIDE SEQUENCE</scope>
    <source>
        <strain evidence="10">AVDCRST_MAG61</strain>
    </source>
</reference>
<dbReference type="GO" id="GO:0006302">
    <property type="term" value="P:double-strand break repair"/>
    <property type="evidence" value="ECO:0007669"/>
    <property type="project" value="TreeGrafter"/>
</dbReference>
<dbReference type="InterPro" id="IPR005135">
    <property type="entry name" value="Endo/exonuclease/phosphatase"/>
</dbReference>